<dbReference type="InterPro" id="IPR011993">
    <property type="entry name" value="PH-like_dom_sf"/>
</dbReference>
<dbReference type="PROSITE" id="PS50082">
    <property type="entry name" value="WD_REPEATS_2"/>
    <property type="match status" value="4"/>
</dbReference>
<dbReference type="PROSITE" id="PS50003">
    <property type="entry name" value="PH_DOMAIN"/>
    <property type="match status" value="1"/>
</dbReference>
<comment type="caution">
    <text evidence="7">The sequence shown here is derived from an EMBL/GenBank/DDBJ whole genome shotgun (WGS) entry which is preliminary data.</text>
</comment>
<feature type="compositionally biased region" description="Low complexity" evidence="4">
    <location>
        <begin position="11"/>
        <end position="34"/>
    </location>
</feature>
<keyword evidence="1 3" id="KW-0853">WD repeat</keyword>
<evidence type="ECO:0000256" key="3">
    <source>
        <dbReference type="PROSITE-ProRule" id="PRU00221"/>
    </source>
</evidence>
<dbReference type="Pfam" id="PF00169">
    <property type="entry name" value="PH"/>
    <property type="match status" value="1"/>
</dbReference>
<evidence type="ECO:0000256" key="4">
    <source>
        <dbReference type="SAM" id="MobiDB-lite"/>
    </source>
</evidence>
<dbReference type="PROSITE" id="PS00678">
    <property type="entry name" value="WD_REPEATS_1"/>
    <property type="match status" value="2"/>
</dbReference>
<dbReference type="SMART" id="SM00233">
    <property type="entry name" value="PH"/>
    <property type="match status" value="1"/>
</dbReference>
<dbReference type="OrthoDB" id="10266330at2759"/>
<evidence type="ECO:0000256" key="2">
    <source>
        <dbReference type="ARBA" id="ARBA00022737"/>
    </source>
</evidence>
<dbReference type="Gene3D" id="2.30.29.30">
    <property type="entry name" value="Pleckstrin-homology domain (PH domain)/Phosphotyrosine-binding domain (PTB)"/>
    <property type="match status" value="1"/>
</dbReference>
<name>A0A9Q0RGT2_ANAIG</name>
<dbReference type="CDD" id="cd00200">
    <property type="entry name" value="WD40"/>
    <property type="match status" value="1"/>
</dbReference>
<feature type="domain" description="PH" evidence="6">
    <location>
        <begin position="959"/>
        <end position="1053"/>
    </location>
</feature>
<evidence type="ECO:0000313" key="7">
    <source>
        <dbReference type="EMBL" id="KAJ5079542.1"/>
    </source>
</evidence>
<dbReference type="PANTHER" id="PTHR19848">
    <property type="entry name" value="WD40 REPEAT PROTEIN"/>
    <property type="match status" value="1"/>
</dbReference>
<dbReference type="SMART" id="SM00320">
    <property type="entry name" value="WD40"/>
    <property type="match status" value="7"/>
</dbReference>
<feature type="region of interest" description="Disordered" evidence="4">
    <location>
        <begin position="532"/>
        <end position="630"/>
    </location>
</feature>
<protein>
    <submittedName>
        <fullName evidence="7">Transcription initiation factor tfiid</fullName>
    </submittedName>
</protein>
<evidence type="ECO:0000256" key="1">
    <source>
        <dbReference type="ARBA" id="ARBA00022574"/>
    </source>
</evidence>
<sequence>MKIKKIKIKSKNQNQNNKNQNNENQNNKNQNQLNNNVDNLKLFNSPLDIGGNIFIVIDDFDLSFTTLKTSKFGCSLYTVIMQNIDKFPPWLKIIVSIRNDTEEAQTYFKPKPQEILVLDLDNLEYSEKIQEDFSNFIQFKITQYLESKLVLNPNFSKIIQFENFNRLLIEKTQGDFIYCDIIMKSIKYGIISEISQLENIPNNLENFLYWFLIQIYSPENEFPTEQMQNYYKSLRKKALSMSRFSFEESILFKNYKTTKDGLLFYHIYIYPFLQTLMISFEPLIESDISLLSLGHCFATYPKDFFNIEENPIFNFFLKIDNQEKISFSHPRFLTFFHSEKSGLFQINKTEGHTKISDSALTNFALQIESKSFYEVKYLPIHLYLSHKKQDLLNLVLDYHWIIYKIKKTDVVYLQRDLDLLSETHERDAKYFLEILERASYSLIYDSTPTQLSQQIIIRFDDSNLSEKLAQILNQAKKPKSCFWFCSLKSTLVIEDNAMKVIQQPIPFMKITSSLRVIGINPTTLSPNKFLRRTQRNERYNSETANQSVKKTNSLSSIPNENESDLEEIEKNKKQVGINQESEVKRKSQELEVETSQKPKVKKEKINHKNPQDLNQKDEEKSNQNNPLNTSSEIPFEALRLTSIHTIQSLSDDQIFQSPLKVVYPSSQWIESVSISADSKKVATTWSQYNIMVWDLNYPGKPLKKLSGHILDVKSLDFSSDSKKILSISDDRTLRYWNLESPNKTVGWNAHKDPGECCALSKNMKFAVSGGLDKAISVWDLENKKRVGLLTGHSNFIVGLSVSPDSQFIASCSWDSTVRLWKVKEFQEYHVLKGHTDWVTCCKFSRDGKYLISGSSDFSLRVWDVQTGSQIHILNGHTHCVEDVAVDIYENSKFTNNLCISSSHDFSIRLWDFLEGTCLACMVFDSYIPSLSWCGYHVVCGDTTGKIHFLQLVYPKKKSLVMKEGFLIKQGFGHKNWKKRWFKLGCHKLEYFENSKSKKFKGEIPILYNKVRENRSLNKKWGFEIETKERTYYCVAQSKEEMLSWISAIKTNSRIDHI</sequence>
<dbReference type="InterPro" id="IPR015943">
    <property type="entry name" value="WD40/YVTN_repeat-like_dom_sf"/>
</dbReference>
<feature type="compositionally biased region" description="Polar residues" evidence="4">
    <location>
        <begin position="541"/>
        <end position="560"/>
    </location>
</feature>
<feature type="repeat" description="WD" evidence="3">
    <location>
        <begin position="831"/>
        <end position="872"/>
    </location>
</feature>
<dbReference type="Gene3D" id="1.25.40.370">
    <property type="match status" value="1"/>
</dbReference>
<dbReference type="FunFam" id="2.30.29.30:FF:000286">
    <property type="entry name" value="PH-protein kinase domain containing protein"/>
    <property type="match status" value="1"/>
</dbReference>
<dbReference type="SUPFAM" id="SSF50978">
    <property type="entry name" value="WD40 repeat-like"/>
    <property type="match status" value="1"/>
</dbReference>
<feature type="repeat" description="WD" evidence="3">
    <location>
        <begin position="789"/>
        <end position="830"/>
    </location>
</feature>
<dbReference type="PROSITE" id="PS50294">
    <property type="entry name" value="WD_REPEATS_REGION"/>
    <property type="match status" value="3"/>
</dbReference>
<accession>A0A9Q0RGT2</accession>
<evidence type="ECO:0000259" key="6">
    <source>
        <dbReference type="PROSITE" id="PS50003"/>
    </source>
</evidence>
<dbReference type="PRINTS" id="PR00320">
    <property type="entry name" value="GPROTEINBRPT"/>
</dbReference>
<dbReference type="InterPro" id="IPR001849">
    <property type="entry name" value="PH_domain"/>
</dbReference>
<evidence type="ECO:0000313" key="8">
    <source>
        <dbReference type="Proteomes" id="UP001149090"/>
    </source>
</evidence>
<keyword evidence="5" id="KW-0472">Membrane</keyword>
<reference evidence="7" key="1">
    <citation type="submission" date="2022-10" db="EMBL/GenBank/DDBJ databases">
        <title>Novel sulphate-reducing endosymbionts in the free-living metamonad Anaeramoeba.</title>
        <authorList>
            <person name="Jerlstrom-Hultqvist J."/>
            <person name="Cepicka I."/>
            <person name="Gallot-Lavallee L."/>
            <person name="Salas-Leiva D."/>
            <person name="Curtis B.A."/>
            <person name="Zahonova K."/>
            <person name="Pipaliya S."/>
            <person name="Dacks J."/>
            <person name="Roger A.J."/>
        </authorList>
    </citation>
    <scope>NUCLEOTIDE SEQUENCE</scope>
    <source>
        <strain evidence="7">BMAN</strain>
    </source>
</reference>
<dbReference type="InterPro" id="IPR019775">
    <property type="entry name" value="WD40_repeat_CS"/>
</dbReference>
<dbReference type="Proteomes" id="UP001149090">
    <property type="component" value="Unassembled WGS sequence"/>
</dbReference>
<gene>
    <name evidence="7" type="ORF">M0811_14458</name>
</gene>
<dbReference type="Pfam" id="PF00400">
    <property type="entry name" value="WD40"/>
    <property type="match status" value="5"/>
</dbReference>
<proteinExistence type="predicted"/>
<dbReference type="AlphaFoldDB" id="A0A9Q0RGT2"/>
<dbReference type="OMA" id="MHTISEQ"/>
<dbReference type="InterPro" id="IPR001680">
    <property type="entry name" value="WD40_rpt"/>
</dbReference>
<dbReference type="InterPro" id="IPR020472">
    <property type="entry name" value="WD40_PAC1"/>
</dbReference>
<feature type="compositionally biased region" description="Basic residues" evidence="4">
    <location>
        <begin position="598"/>
        <end position="607"/>
    </location>
</feature>
<keyword evidence="5" id="KW-1133">Transmembrane helix</keyword>
<organism evidence="7 8">
    <name type="scientific">Anaeramoeba ignava</name>
    <name type="common">Anaerobic marine amoeba</name>
    <dbReference type="NCBI Taxonomy" id="1746090"/>
    <lineage>
        <taxon>Eukaryota</taxon>
        <taxon>Metamonada</taxon>
        <taxon>Anaeramoebidae</taxon>
        <taxon>Anaeramoeba</taxon>
    </lineage>
</organism>
<keyword evidence="2" id="KW-0677">Repeat</keyword>
<feature type="transmembrane region" description="Helical" evidence="5">
    <location>
        <begin position="262"/>
        <end position="280"/>
    </location>
</feature>
<dbReference type="InterPro" id="IPR036322">
    <property type="entry name" value="WD40_repeat_dom_sf"/>
</dbReference>
<keyword evidence="8" id="KW-1185">Reference proteome</keyword>
<evidence type="ECO:0000256" key="5">
    <source>
        <dbReference type="SAM" id="Phobius"/>
    </source>
</evidence>
<dbReference type="EMBL" id="JAPDFW010000028">
    <property type="protein sequence ID" value="KAJ5079542.1"/>
    <property type="molecule type" value="Genomic_DNA"/>
</dbReference>
<dbReference type="PANTHER" id="PTHR19848:SF8">
    <property type="entry name" value="F-BOX AND WD REPEAT DOMAIN CONTAINING 7"/>
    <property type="match status" value="1"/>
</dbReference>
<dbReference type="SUPFAM" id="SSF50729">
    <property type="entry name" value="PH domain-like"/>
    <property type="match status" value="1"/>
</dbReference>
<feature type="repeat" description="WD" evidence="3">
    <location>
        <begin position="705"/>
        <end position="746"/>
    </location>
</feature>
<feature type="region of interest" description="Disordered" evidence="4">
    <location>
        <begin position="9"/>
        <end position="34"/>
    </location>
</feature>
<feature type="repeat" description="WD" evidence="3">
    <location>
        <begin position="747"/>
        <end position="788"/>
    </location>
</feature>
<keyword evidence="5" id="KW-0812">Transmembrane</keyword>
<dbReference type="Gene3D" id="2.130.10.10">
    <property type="entry name" value="YVTN repeat-like/Quinoprotein amine dehydrogenase"/>
    <property type="match status" value="2"/>
</dbReference>